<dbReference type="SMART" id="SM00490">
    <property type="entry name" value="HELICc"/>
    <property type="match status" value="1"/>
</dbReference>
<dbReference type="PANTHER" id="PTHR45685:SF1">
    <property type="entry name" value="HELICASE SRCAP"/>
    <property type="match status" value="1"/>
</dbReference>
<dbReference type="Proteomes" id="UP001301350">
    <property type="component" value="Unassembled WGS sequence"/>
</dbReference>
<dbReference type="InterPro" id="IPR000330">
    <property type="entry name" value="SNF2_N"/>
</dbReference>
<evidence type="ECO:0000256" key="10">
    <source>
        <dbReference type="SAM" id="Coils"/>
    </source>
</evidence>
<evidence type="ECO:0000313" key="15">
    <source>
        <dbReference type="EMBL" id="KAK4534564.1"/>
    </source>
</evidence>
<name>A0AAV9IQN4_CYACA</name>
<comment type="subcellular location">
    <subcellularLocation>
        <location evidence="1">Nucleus</location>
    </subcellularLocation>
</comment>
<dbReference type="InterPro" id="IPR014012">
    <property type="entry name" value="HSA_dom"/>
</dbReference>
<feature type="region of interest" description="Disordered" evidence="11">
    <location>
        <begin position="1639"/>
        <end position="1665"/>
    </location>
</feature>
<evidence type="ECO:0000313" key="16">
    <source>
        <dbReference type="Proteomes" id="UP001301350"/>
    </source>
</evidence>
<dbReference type="InterPro" id="IPR050520">
    <property type="entry name" value="INO80/SWR1_helicase"/>
</dbReference>
<organism evidence="15 16">
    <name type="scientific">Cyanidium caldarium</name>
    <name type="common">Red alga</name>
    <dbReference type="NCBI Taxonomy" id="2771"/>
    <lineage>
        <taxon>Eukaryota</taxon>
        <taxon>Rhodophyta</taxon>
        <taxon>Bangiophyceae</taxon>
        <taxon>Cyanidiales</taxon>
        <taxon>Cyanidiaceae</taxon>
        <taxon>Cyanidium</taxon>
    </lineage>
</organism>
<feature type="region of interest" description="Disordered" evidence="11">
    <location>
        <begin position="1291"/>
        <end position="1317"/>
    </location>
</feature>
<dbReference type="EMBL" id="JANCYW010000002">
    <property type="protein sequence ID" value="KAK4534564.1"/>
    <property type="molecule type" value="Genomic_DNA"/>
</dbReference>
<evidence type="ECO:0000256" key="6">
    <source>
        <dbReference type="ARBA" id="ARBA00022840"/>
    </source>
</evidence>
<feature type="region of interest" description="Disordered" evidence="11">
    <location>
        <begin position="111"/>
        <end position="130"/>
    </location>
</feature>
<dbReference type="Gene3D" id="3.40.50.300">
    <property type="entry name" value="P-loop containing nucleotide triphosphate hydrolases"/>
    <property type="match status" value="1"/>
</dbReference>
<evidence type="ECO:0000259" key="14">
    <source>
        <dbReference type="PROSITE" id="PS51204"/>
    </source>
</evidence>
<feature type="compositionally biased region" description="Basic and acidic residues" evidence="11">
    <location>
        <begin position="402"/>
        <end position="411"/>
    </location>
</feature>
<dbReference type="GO" id="GO:0006338">
    <property type="term" value="P:chromatin remodeling"/>
    <property type="evidence" value="ECO:0007669"/>
    <property type="project" value="TreeGrafter"/>
</dbReference>
<dbReference type="InterPro" id="IPR001650">
    <property type="entry name" value="Helicase_C-like"/>
</dbReference>
<protein>
    <submittedName>
        <fullName evidence="15">Uncharacterized protein</fullName>
    </submittedName>
</protein>
<accession>A0AAV9IQN4</accession>
<keyword evidence="9" id="KW-0539">Nucleus</keyword>
<dbReference type="FunFam" id="3.40.50.10810:FF:000005">
    <property type="entry name" value="Photoperiod-independent early flowering 1"/>
    <property type="match status" value="1"/>
</dbReference>
<dbReference type="GO" id="GO:0042393">
    <property type="term" value="F:histone binding"/>
    <property type="evidence" value="ECO:0007669"/>
    <property type="project" value="TreeGrafter"/>
</dbReference>
<feature type="compositionally biased region" description="Low complexity" evidence="11">
    <location>
        <begin position="453"/>
        <end position="468"/>
    </location>
</feature>
<feature type="region of interest" description="Disordered" evidence="11">
    <location>
        <begin position="1483"/>
        <end position="1523"/>
    </location>
</feature>
<sequence length="1807" mass="201209">MVEDSPRLRGQKRADYAALAGRKVLVSPAPLASQSGATGHPSPRLAHLPLLRLAGAPATTAAPIQQQVIAVSAGSDAPMAALGESLPLRDVQSLCLAVLDARLSERLRELSRRAGASRDEHRRQAQRTEARIVRHLKRKRARETELPRTSLAPTETGSVDTEVALASHGGTVDSVSEVDAGPARSRRRSGERWRADAPASTADGQESTAGLDGLSEEALRLDAVVMEFRDGERDGERSIEDALIRRAVEIRKRNFELARERLPKQPEAPRGKTHHDYFLEEMVWLATDFREESKWKTAARKRLLKALEKYHAENILRQEREAERLEQQRRRVARVLARSVRKFWEHIERLYARHREDVDARLQKLQMERQLQQLVQRTEQYTEVIAQRVAGAVDSAAGPMARDADEKREVAELQPPTVKPEDVDTADRSGTLSSSSSSPETLEMDAAGEDASRASSSESMSVEAPDAATADEADGVEAGAARAFEQLLQEYSLKSRIAVPVDNHQRDERDGSGLDTSSVMANGAVAVPPDAQHRLEASLDDSLLTRVLLIREPPLFRGNLRDYQLDGVNWMAALHEKRLNGILADEMGLGKTVQTIALFAWLASEMHEWGPHLCVVPTSVVLNWETEFKKFFPGCKVLSYFGSVKERRERRRGWTKPEAFHVCITSYNVVLQDARIFRRKRWNYLVLDEAQNIKNFESQRWQTLLTFHAKRRLLLTGTPLQNSLMELWSLLHFLMPSVFHSHTEFKQWFHAPMQQFVEGAAALADELVSRLHRVLRPFILRRVKRDVERALPPKSEEVVLCRLSKRQRELYDDFMARASTREKLESGNYLSVMNVLMQLRKVCNHPDLFAGRPIAQPFSSAEAITLRVPLLAREVDIGGRSARLRVIDESAAEADWQRMAALSAAARLLGESELQKQTATRVGDGDRTASAPFKWWKECQAVEAEDAWQLRRLSCSAPVPHAVYGADCVARLTLRDDHVERRPTLPHLFTTVEEVAERAVDEALPFALCAVRARAPVPVLQSAAEFRYRRERHVPRAVHYLLSLWRPLGAYSEVVFPDARLLQWDCGKLQEMAVLLHRLQAGGHRALIFTQMSRMLNILEQFFSLHRIAYLRMDGFTKTDMRLRLCERFNSDPRYFALISTTRSGGVGLNLTGADTVIFYDSDWNPTVDAQAQDRCHRIGQTRPVRVYRLVSEYTVEENILRKARQKRQLESVVISAGSFTTETLQRLHPLELVDASFRPSMETDADGRLRVGLLEAEQERVEMEVWRNGGSGEDDEDEVAARTAEVAERQREAWEFADDDDDDDGNQESEKRQDAVVGMAERVSPLQRLAMQLYVQHRGEWSIVEQPRTDGDDAASQLAYRVDRRPYRSVQKKEPGGLAIYRPPAEAPGDLVFDRETGSEDALFFPHAYARLARCGMPTRRQRERLTALSGAARRRGGPAMTDLTGQVSASSSRENSESARAVVQNRVQDGAISAVPEKRARLASMRPSASTSLPLPPSSSSSSSPLSAENGAAAPPGAYPRPIWSDEEDRLLWALAKRLGVNAALIADALAIHPLYRVGHCPPRTPSQVEERLATLRTGAGRRWGGWASMPTSPTSPTTTFSHTAVTPMAIGAGESPSATRTQLHWAALQSAVNQSLAGRARAGERGRSHRATPPTASSAAPNGLAVPVAHASHERVVQTTLPQVARASPRDLAFTLPVSSRHRAGVKLEEDMRRRRPFIRNPGANAILRRMQAQAVVAARTSRPGASGESSAPTGHSSHRNSAGDSTSSTHPPSSTGGADAPGPRERPGRWPMPAPPDARRRAT</sequence>
<evidence type="ECO:0000259" key="13">
    <source>
        <dbReference type="PROSITE" id="PS51194"/>
    </source>
</evidence>
<comment type="caution">
    <text evidence="15">The sequence shown here is derived from an EMBL/GenBank/DDBJ whole genome shotgun (WGS) entry which is preliminary data.</text>
</comment>
<dbReference type="SUPFAM" id="SSF52540">
    <property type="entry name" value="P-loop containing nucleoside triphosphate hydrolases"/>
    <property type="match status" value="2"/>
</dbReference>
<evidence type="ECO:0000256" key="1">
    <source>
        <dbReference type="ARBA" id="ARBA00004123"/>
    </source>
</evidence>
<dbReference type="Gene3D" id="1.20.120.850">
    <property type="entry name" value="SWI2/SNF2 ATPases, N-terminal domain"/>
    <property type="match status" value="1"/>
</dbReference>
<keyword evidence="3" id="KW-0547">Nucleotide-binding</keyword>
<proteinExistence type="inferred from homology"/>
<dbReference type="InterPro" id="IPR049730">
    <property type="entry name" value="SNF2/RAD54-like_C"/>
</dbReference>
<feature type="coiled-coil region" evidence="10">
    <location>
        <begin position="308"/>
        <end position="335"/>
    </location>
</feature>
<dbReference type="PROSITE" id="PS51192">
    <property type="entry name" value="HELICASE_ATP_BIND_1"/>
    <property type="match status" value="1"/>
</dbReference>
<feature type="region of interest" description="Disordered" evidence="11">
    <location>
        <begin position="1738"/>
        <end position="1807"/>
    </location>
</feature>
<dbReference type="GO" id="GO:0004386">
    <property type="term" value="F:helicase activity"/>
    <property type="evidence" value="ECO:0007669"/>
    <property type="project" value="UniProtKB-KW"/>
</dbReference>
<dbReference type="InterPro" id="IPR027417">
    <property type="entry name" value="P-loop_NTPase"/>
</dbReference>
<keyword evidence="10" id="KW-0175">Coiled coil</keyword>
<evidence type="ECO:0000256" key="8">
    <source>
        <dbReference type="ARBA" id="ARBA00023125"/>
    </source>
</evidence>
<feature type="region of interest" description="Disordered" evidence="11">
    <location>
        <begin position="395"/>
        <end position="474"/>
    </location>
</feature>
<keyword evidence="6" id="KW-0067">ATP-binding</keyword>
<dbReference type="InterPro" id="IPR014001">
    <property type="entry name" value="Helicase_ATP-bd"/>
</dbReference>
<feature type="compositionally biased region" description="Low complexity" evidence="11">
    <location>
        <begin position="1489"/>
        <end position="1523"/>
    </location>
</feature>
<feature type="compositionally biased region" description="Low complexity" evidence="11">
    <location>
        <begin position="1769"/>
        <end position="1779"/>
    </location>
</feature>
<dbReference type="CDD" id="cd18003">
    <property type="entry name" value="DEXQc_SRCAP"/>
    <property type="match status" value="1"/>
</dbReference>
<feature type="compositionally biased region" description="Polar residues" evidence="11">
    <location>
        <begin position="1751"/>
        <end position="1768"/>
    </location>
</feature>
<dbReference type="GO" id="GO:0005524">
    <property type="term" value="F:ATP binding"/>
    <property type="evidence" value="ECO:0007669"/>
    <property type="project" value="UniProtKB-KW"/>
</dbReference>
<gene>
    <name evidence="15" type="ORF">CDCA_CDCA02G0589</name>
</gene>
<dbReference type="GO" id="GO:0000812">
    <property type="term" value="C:Swr1 complex"/>
    <property type="evidence" value="ECO:0007669"/>
    <property type="project" value="TreeGrafter"/>
</dbReference>
<evidence type="ECO:0000256" key="11">
    <source>
        <dbReference type="SAM" id="MobiDB-lite"/>
    </source>
</evidence>
<dbReference type="SMART" id="SM00573">
    <property type="entry name" value="HSA"/>
    <property type="match status" value="1"/>
</dbReference>
<evidence type="ECO:0000256" key="7">
    <source>
        <dbReference type="ARBA" id="ARBA00022853"/>
    </source>
</evidence>
<feature type="domain" description="HSA" evidence="14">
    <location>
        <begin position="262"/>
        <end position="335"/>
    </location>
</feature>
<dbReference type="Pfam" id="PF07529">
    <property type="entry name" value="HSA"/>
    <property type="match status" value="1"/>
</dbReference>
<dbReference type="Gene3D" id="3.40.50.10810">
    <property type="entry name" value="Tandem AAA-ATPase domain"/>
    <property type="match status" value="1"/>
</dbReference>
<dbReference type="InterPro" id="IPR038718">
    <property type="entry name" value="SNF2-like_sf"/>
</dbReference>
<evidence type="ECO:0000256" key="5">
    <source>
        <dbReference type="ARBA" id="ARBA00022806"/>
    </source>
</evidence>
<keyword evidence="7" id="KW-0156">Chromatin regulator</keyword>
<feature type="region of interest" description="Disordered" evidence="11">
    <location>
        <begin position="137"/>
        <end position="213"/>
    </location>
</feature>
<dbReference type="GO" id="GO:0016887">
    <property type="term" value="F:ATP hydrolysis activity"/>
    <property type="evidence" value="ECO:0007669"/>
    <property type="project" value="TreeGrafter"/>
</dbReference>
<feature type="domain" description="Helicase ATP-binding" evidence="12">
    <location>
        <begin position="572"/>
        <end position="737"/>
    </location>
</feature>
<evidence type="ECO:0000256" key="9">
    <source>
        <dbReference type="ARBA" id="ARBA00023242"/>
    </source>
</evidence>
<reference evidence="15 16" key="1">
    <citation type="submission" date="2022-07" db="EMBL/GenBank/DDBJ databases">
        <title>Genome-wide signatures of adaptation to extreme environments.</title>
        <authorList>
            <person name="Cho C.H."/>
            <person name="Yoon H.S."/>
        </authorList>
    </citation>
    <scope>NUCLEOTIDE SEQUENCE [LARGE SCALE GENOMIC DNA]</scope>
    <source>
        <strain evidence="15 16">DBV 063 E5</strain>
    </source>
</reference>
<keyword evidence="16" id="KW-1185">Reference proteome</keyword>
<evidence type="ECO:0000256" key="4">
    <source>
        <dbReference type="ARBA" id="ARBA00022801"/>
    </source>
</evidence>
<feature type="domain" description="Helicase C-terminal" evidence="13">
    <location>
        <begin position="1068"/>
        <end position="1226"/>
    </location>
</feature>
<dbReference type="GO" id="GO:0003677">
    <property type="term" value="F:DNA binding"/>
    <property type="evidence" value="ECO:0007669"/>
    <property type="project" value="UniProtKB-KW"/>
</dbReference>
<dbReference type="SMART" id="SM00487">
    <property type="entry name" value="DEXDc"/>
    <property type="match status" value="1"/>
</dbReference>
<feature type="compositionally biased region" description="Low complexity" evidence="11">
    <location>
        <begin position="1450"/>
        <end position="1463"/>
    </location>
</feature>
<comment type="similarity">
    <text evidence="2">Belongs to the SNF2/RAD54 helicase family. SWR1 subfamily.</text>
</comment>
<dbReference type="PANTHER" id="PTHR45685">
    <property type="entry name" value="HELICASE SRCAP-RELATED"/>
    <property type="match status" value="1"/>
</dbReference>
<dbReference type="Pfam" id="PF00176">
    <property type="entry name" value="SNF2-rel_dom"/>
    <property type="match status" value="1"/>
</dbReference>
<dbReference type="Pfam" id="PF00271">
    <property type="entry name" value="Helicase_C"/>
    <property type="match status" value="1"/>
</dbReference>
<feature type="compositionally biased region" description="Acidic residues" evidence="11">
    <location>
        <begin position="1296"/>
        <end position="1308"/>
    </location>
</feature>
<evidence type="ECO:0000256" key="3">
    <source>
        <dbReference type="ARBA" id="ARBA00022741"/>
    </source>
</evidence>
<dbReference type="CDD" id="cd18793">
    <property type="entry name" value="SF2_C_SNF"/>
    <property type="match status" value="1"/>
</dbReference>
<dbReference type="PROSITE" id="PS51194">
    <property type="entry name" value="HELICASE_CTER"/>
    <property type="match status" value="1"/>
</dbReference>
<evidence type="ECO:0000256" key="2">
    <source>
        <dbReference type="ARBA" id="ARBA00009220"/>
    </source>
</evidence>
<evidence type="ECO:0000259" key="12">
    <source>
        <dbReference type="PROSITE" id="PS51192"/>
    </source>
</evidence>
<feature type="compositionally biased region" description="Low complexity" evidence="11">
    <location>
        <begin position="1654"/>
        <end position="1664"/>
    </location>
</feature>
<dbReference type="PROSITE" id="PS51204">
    <property type="entry name" value="HSA"/>
    <property type="match status" value="1"/>
</dbReference>
<keyword evidence="4" id="KW-0378">Hydrolase</keyword>
<keyword evidence="8" id="KW-0238">DNA-binding</keyword>
<keyword evidence="5" id="KW-0347">Helicase</keyword>
<feature type="region of interest" description="Disordered" evidence="11">
    <location>
        <begin position="1430"/>
        <end position="1463"/>
    </location>
</feature>